<dbReference type="PANTHER" id="PTHR15938:SF0">
    <property type="entry name" value="HOMOLOGOUS-PAIRING PROTEIN 2 HOMOLOG"/>
    <property type="match status" value="1"/>
</dbReference>
<evidence type="ECO:0000256" key="6">
    <source>
        <dbReference type="ARBA" id="ARBA00023242"/>
    </source>
</evidence>
<dbReference type="Pfam" id="PF07106">
    <property type="entry name" value="WHD_TBPIP"/>
    <property type="match status" value="1"/>
</dbReference>
<comment type="caution">
    <text evidence="11">The sequence shown here is derived from an EMBL/GenBank/DDBJ whole genome shotgun (WGS) entry which is preliminary data.</text>
</comment>
<dbReference type="GO" id="GO:0000709">
    <property type="term" value="P:meiotic joint molecule formation"/>
    <property type="evidence" value="ECO:0007669"/>
    <property type="project" value="TreeGrafter"/>
</dbReference>
<dbReference type="InterPro" id="IPR040661">
    <property type="entry name" value="LZ3wCH"/>
</dbReference>
<evidence type="ECO:0000256" key="3">
    <source>
        <dbReference type="ARBA" id="ARBA00016093"/>
    </source>
</evidence>
<dbReference type="GO" id="GO:0003690">
    <property type="term" value="F:double-stranded DNA binding"/>
    <property type="evidence" value="ECO:0007669"/>
    <property type="project" value="TreeGrafter"/>
</dbReference>
<evidence type="ECO:0000256" key="7">
    <source>
        <dbReference type="ARBA" id="ARBA00023254"/>
    </source>
</evidence>
<accession>A0A8X6TGJ7</accession>
<dbReference type="AlphaFoldDB" id="A0A8X6TGJ7"/>
<reference evidence="11" key="1">
    <citation type="submission" date="2020-08" db="EMBL/GenBank/DDBJ databases">
        <title>Multicomponent nature underlies the extraordinary mechanical properties of spider dragline silk.</title>
        <authorList>
            <person name="Kono N."/>
            <person name="Nakamura H."/>
            <person name="Mori M."/>
            <person name="Yoshida Y."/>
            <person name="Ohtoshi R."/>
            <person name="Malay A.D."/>
            <person name="Moran D.A.P."/>
            <person name="Tomita M."/>
            <person name="Numata K."/>
            <person name="Arakawa K."/>
        </authorList>
    </citation>
    <scope>NUCLEOTIDE SEQUENCE</scope>
</reference>
<dbReference type="InterPro" id="IPR010776">
    <property type="entry name" value="Hop2_WH_dom"/>
</dbReference>
<dbReference type="Proteomes" id="UP000887013">
    <property type="component" value="Unassembled WGS sequence"/>
</dbReference>
<evidence type="ECO:0000256" key="1">
    <source>
        <dbReference type="ARBA" id="ARBA00004123"/>
    </source>
</evidence>
<dbReference type="Gene3D" id="1.10.10.10">
    <property type="entry name" value="Winged helix-like DNA-binding domain superfamily/Winged helix DNA-binding domain"/>
    <property type="match status" value="1"/>
</dbReference>
<dbReference type="GO" id="GO:0010774">
    <property type="term" value="P:meiotic strand invasion involved in reciprocal meiotic recombination"/>
    <property type="evidence" value="ECO:0007669"/>
    <property type="project" value="TreeGrafter"/>
</dbReference>
<dbReference type="OrthoDB" id="272266at2759"/>
<feature type="domain" description="Leucine zipper with capping helix" evidence="10">
    <location>
        <begin position="146"/>
        <end position="201"/>
    </location>
</feature>
<evidence type="ECO:0000256" key="8">
    <source>
        <dbReference type="SAM" id="Coils"/>
    </source>
</evidence>
<name>A0A8X6TGJ7_NEPPI</name>
<comment type="similarity">
    <text evidence="2">Belongs to the HOP2 family.</text>
</comment>
<keyword evidence="4 8" id="KW-0175">Coiled coil</keyword>
<dbReference type="Pfam" id="PF18517">
    <property type="entry name" value="LZ3wCH"/>
    <property type="match status" value="1"/>
</dbReference>
<feature type="domain" description="Homologous-pairing protein 2 winged helix" evidence="9">
    <location>
        <begin position="8"/>
        <end position="65"/>
    </location>
</feature>
<gene>
    <name evidence="11" type="primary">Psmc3ip</name>
    <name evidence="11" type="ORF">NPIL_117911</name>
</gene>
<dbReference type="GO" id="GO:0000794">
    <property type="term" value="C:condensed nuclear chromosome"/>
    <property type="evidence" value="ECO:0007669"/>
    <property type="project" value="TreeGrafter"/>
</dbReference>
<dbReference type="PANTHER" id="PTHR15938">
    <property type="entry name" value="TBP-1 INTERACTING PROTEIN"/>
    <property type="match status" value="1"/>
</dbReference>
<keyword evidence="7" id="KW-0469">Meiosis</keyword>
<keyword evidence="5" id="KW-0233">DNA recombination</keyword>
<dbReference type="InterPro" id="IPR036388">
    <property type="entry name" value="WH-like_DNA-bd_sf"/>
</dbReference>
<dbReference type="InterPro" id="IPR036390">
    <property type="entry name" value="WH_DNA-bd_sf"/>
</dbReference>
<comment type="subcellular location">
    <subcellularLocation>
        <location evidence="1">Nucleus</location>
    </subcellularLocation>
</comment>
<evidence type="ECO:0000256" key="4">
    <source>
        <dbReference type="ARBA" id="ARBA00023054"/>
    </source>
</evidence>
<protein>
    <recommendedName>
        <fullName evidence="3">Homologous-pairing protein 2 homolog</fullName>
    </recommendedName>
</protein>
<dbReference type="SUPFAM" id="SSF46785">
    <property type="entry name" value="Winged helix' DNA-binding domain"/>
    <property type="match status" value="1"/>
</dbReference>
<feature type="coiled-coil region" evidence="8">
    <location>
        <begin position="78"/>
        <end position="142"/>
    </location>
</feature>
<dbReference type="EMBL" id="BMAW01007936">
    <property type="protein sequence ID" value="GFT06153.1"/>
    <property type="molecule type" value="Genomic_DNA"/>
</dbReference>
<evidence type="ECO:0000313" key="11">
    <source>
        <dbReference type="EMBL" id="GFT06153.1"/>
    </source>
</evidence>
<organism evidence="11 12">
    <name type="scientific">Nephila pilipes</name>
    <name type="common">Giant wood spider</name>
    <name type="synonym">Nephila maculata</name>
    <dbReference type="NCBI Taxonomy" id="299642"/>
    <lineage>
        <taxon>Eukaryota</taxon>
        <taxon>Metazoa</taxon>
        <taxon>Ecdysozoa</taxon>
        <taxon>Arthropoda</taxon>
        <taxon>Chelicerata</taxon>
        <taxon>Arachnida</taxon>
        <taxon>Araneae</taxon>
        <taxon>Araneomorphae</taxon>
        <taxon>Entelegynae</taxon>
        <taxon>Araneoidea</taxon>
        <taxon>Nephilidae</taxon>
        <taxon>Nephila</taxon>
    </lineage>
</organism>
<evidence type="ECO:0000259" key="9">
    <source>
        <dbReference type="Pfam" id="PF07106"/>
    </source>
</evidence>
<proteinExistence type="inferred from homology"/>
<dbReference type="GO" id="GO:0120231">
    <property type="term" value="C:DNA recombinase auxiliary factor complex"/>
    <property type="evidence" value="ECO:0007669"/>
    <property type="project" value="TreeGrafter"/>
</dbReference>
<evidence type="ECO:0000256" key="2">
    <source>
        <dbReference type="ARBA" id="ARBA00007922"/>
    </source>
</evidence>
<sequence>MSKSNINKQILDYLKDQNRPYSVIDIHNNLHKEHGKTAVMKALEILVNDGKVKEKTYGKQKIYFVDQNEFANSDNADLMRMDAEINNMTNTLNDLQKQIKVAESQLDAIDKSLTTEEAELELEKIKNELPQLRLKLESLESNTGRISPEEKNALYEARKKYCKEWQKRKRLANDMLDAILEGYPKTKKHLFEEVGMETDGDLKVFTF</sequence>
<evidence type="ECO:0000259" key="10">
    <source>
        <dbReference type="Pfam" id="PF18517"/>
    </source>
</evidence>
<keyword evidence="12" id="KW-1185">Reference proteome</keyword>
<evidence type="ECO:0000313" key="12">
    <source>
        <dbReference type="Proteomes" id="UP000887013"/>
    </source>
</evidence>
<evidence type="ECO:0000256" key="5">
    <source>
        <dbReference type="ARBA" id="ARBA00023172"/>
    </source>
</evidence>
<dbReference type="GO" id="GO:0007129">
    <property type="term" value="P:homologous chromosome pairing at meiosis"/>
    <property type="evidence" value="ECO:0007669"/>
    <property type="project" value="TreeGrafter"/>
</dbReference>
<keyword evidence="6" id="KW-0539">Nucleus</keyword>
<dbReference type="GO" id="GO:0120230">
    <property type="term" value="F:recombinase activator activity"/>
    <property type="evidence" value="ECO:0007669"/>
    <property type="project" value="TreeGrafter"/>
</dbReference>